<dbReference type="FunFam" id="3.40.50.300:FF:000012">
    <property type="entry name" value="Transitional endoplasmic reticulum ATPase"/>
    <property type="match status" value="1"/>
</dbReference>
<dbReference type="InterPro" id="IPR009010">
    <property type="entry name" value="Asp_de-COase-like_dom_sf"/>
</dbReference>
<dbReference type="Gene3D" id="3.40.50.300">
    <property type="entry name" value="P-loop containing nucleotide triphosphate hydrolases"/>
    <property type="match status" value="2"/>
</dbReference>
<dbReference type="SUPFAM" id="SSF52540">
    <property type="entry name" value="P-loop containing nucleoside triphosphate hydrolases"/>
    <property type="match status" value="2"/>
</dbReference>
<dbReference type="Gene3D" id="2.40.40.20">
    <property type="match status" value="1"/>
</dbReference>
<dbReference type="InterPro" id="IPR005938">
    <property type="entry name" value="AAA_ATPase_CDC48"/>
</dbReference>
<dbReference type="Pfam" id="PF17862">
    <property type="entry name" value="AAA_lid_3"/>
    <property type="match status" value="2"/>
</dbReference>
<dbReference type="GO" id="GO:0005524">
    <property type="term" value="F:ATP binding"/>
    <property type="evidence" value="ECO:0007669"/>
    <property type="project" value="UniProtKB-KW"/>
</dbReference>
<dbReference type="FunFam" id="1.10.8.60:FF:000057">
    <property type="entry name" value="AAA family ATPase, CDC48 subfamily"/>
    <property type="match status" value="1"/>
</dbReference>
<feature type="domain" description="AAA+ ATPase" evidence="5">
    <location>
        <begin position="503"/>
        <end position="639"/>
    </location>
</feature>
<dbReference type="InterPro" id="IPR050168">
    <property type="entry name" value="AAA_ATPase_domain"/>
</dbReference>
<dbReference type="SMART" id="SM01073">
    <property type="entry name" value="CDC48_N"/>
    <property type="match status" value="1"/>
</dbReference>
<dbReference type="AlphaFoldDB" id="A0A7J3Z7V0"/>
<dbReference type="PANTHER" id="PTHR23077:SF171">
    <property type="entry name" value="NUCLEAR VALOSIN-CONTAINING PROTEIN-LIKE"/>
    <property type="match status" value="1"/>
</dbReference>
<keyword evidence="4" id="KW-0067">ATP-binding</keyword>
<dbReference type="SUPFAM" id="SSF54585">
    <property type="entry name" value="Cdc48 domain 2-like"/>
    <property type="match status" value="1"/>
</dbReference>
<dbReference type="InterPro" id="IPR004201">
    <property type="entry name" value="Cdc48_dom2"/>
</dbReference>
<evidence type="ECO:0000256" key="1">
    <source>
        <dbReference type="ARBA" id="ARBA00009833"/>
    </source>
</evidence>
<dbReference type="Pfam" id="PF00004">
    <property type="entry name" value="AAA"/>
    <property type="match status" value="2"/>
</dbReference>
<feature type="domain" description="CDC48" evidence="6">
    <location>
        <begin position="118"/>
        <end position="185"/>
    </location>
</feature>
<dbReference type="PANTHER" id="PTHR23077">
    <property type="entry name" value="AAA-FAMILY ATPASE"/>
    <property type="match status" value="1"/>
</dbReference>
<dbReference type="InterPro" id="IPR003959">
    <property type="entry name" value="ATPase_AAA_core"/>
</dbReference>
<keyword evidence="2" id="KW-0677">Repeat</keyword>
<dbReference type="NCBIfam" id="TIGR01243">
    <property type="entry name" value="CDC48"/>
    <property type="match status" value="1"/>
</dbReference>
<dbReference type="PROSITE" id="PS00674">
    <property type="entry name" value="AAA"/>
    <property type="match status" value="2"/>
</dbReference>
<protein>
    <submittedName>
        <fullName evidence="9">AAA family ATPase</fullName>
    </submittedName>
</protein>
<evidence type="ECO:0000256" key="3">
    <source>
        <dbReference type="ARBA" id="ARBA00022741"/>
    </source>
</evidence>
<proteinExistence type="inferred from homology"/>
<sequence>MSKNEVTLRVESAKQRDVGKKIARIPRKTFKELGIEVGDYIEIRSNKGVTVAQAWPAYPEDEGYEIIRIDGFMRETLAVSVGDVVAVRRAYAVPAQRVILVAEETELLGADYDPRYKEYYTKNLSQYLKRELLQKPLVRGDIVVLSYFGYFGNPIRLRVISTTPSQIVYVTETTEIAVRLEPVRGAPAGVPRVTWEDIGDLEEVKEKIREIVELPLKHPELFERLGIEPPKGILLYGPPGVGKTLLAKALANETGAYFIAINGPEIMSKYYGESEQKLRQIFEEAKKSAPAIIFIDEIDAIAPKREEVVGEVEKRVVAQLLALMDGLEERGKVIVIGATNRPDALDPALRRPGRFDREIEVPPPDKRARREILSVHTRNVPLAEDVDLDKLAEMTYGYTGADLAALVKETAMNALRRFLKEHAIDLDKPIPSELLQKLKVTMADFYKAMKNVAPSLMREVLIEVPEVRWDDIGGLDLVKQQLREAVEWPIKYPHIFEHMGIRPPKGILLYGPPGCGKTLLAKAAATESGANFIAVKGPEILSKWVGESEKAIREIFKRARKAAPAIIFFDEIDAIAPVRGHDVSGVTDRIVNQMLTEMDGIEALRGVVVIGATNRPDLLDPALLRPGRFDRVIYVPPPDTKARYEILKIHTRKIPLAEDVSLVELAKITEGYSGADLEALVREAVMLALREDIRPRPIEAKYFTKAMEYVKPSLTKERLESYEKVQEELTRRMLYM</sequence>
<evidence type="ECO:0000259" key="6">
    <source>
        <dbReference type="SMART" id="SM01072"/>
    </source>
</evidence>
<dbReference type="InterPro" id="IPR041569">
    <property type="entry name" value="AAA_lid_3"/>
</dbReference>
<evidence type="ECO:0000256" key="4">
    <source>
        <dbReference type="ARBA" id="ARBA00022840"/>
    </source>
</evidence>
<dbReference type="SUPFAM" id="SSF50692">
    <property type="entry name" value="ADC-like"/>
    <property type="match status" value="1"/>
</dbReference>
<dbReference type="GO" id="GO:0016887">
    <property type="term" value="F:ATP hydrolysis activity"/>
    <property type="evidence" value="ECO:0007669"/>
    <property type="project" value="InterPro"/>
</dbReference>
<dbReference type="EMBL" id="DSLL01000009">
    <property type="protein sequence ID" value="HEH30759.1"/>
    <property type="molecule type" value="Genomic_DNA"/>
</dbReference>
<dbReference type="EMBL" id="DRYQ01000080">
    <property type="protein sequence ID" value="HHQ50757.1"/>
    <property type="molecule type" value="Genomic_DNA"/>
</dbReference>
<gene>
    <name evidence="9" type="ORF">ENM66_05350</name>
    <name evidence="8" type="ORF">ENP99_01375</name>
</gene>
<evidence type="ECO:0000259" key="7">
    <source>
        <dbReference type="SMART" id="SM01073"/>
    </source>
</evidence>
<dbReference type="Pfam" id="PF02359">
    <property type="entry name" value="CDC48_N"/>
    <property type="match status" value="1"/>
</dbReference>
<dbReference type="SMART" id="SM01072">
    <property type="entry name" value="CDC48_2"/>
    <property type="match status" value="1"/>
</dbReference>
<feature type="domain" description="AAA+ ATPase" evidence="5">
    <location>
        <begin position="229"/>
        <end position="365"/>
    </location>
</feature>
<dbReference type="CDD" id="cd19511">
    <property type="entry name" value="RecA-like_CDC48_r2-like"/>
    <property type="match status" value="1"/>
</dbReference>
<comment type="caution">
    <text evidence="9">The sequence shown here is derived from an EMBL/GenBank/DDBJ whole genome shotgun (WGS) entry which is preliminary data.</text>
</comment>
<evidence type="ECO:0000313" key="8">
    <source>
        <dbReference type="EMBL" id="HEH30759.1"/>
    </source>
</evidence>
<dbReference type="InterPro" id="IPR003338">
    <property type="entry name" value="CDC4_N-term_subdom"/>
</dbReference>
<dbReference type="InterPro" id="IPR003593">
    <property type="entry name" value="AAA+_ATPase"/>
</dbReference>
<dbReference type="FunFam" id="2.40.40.20:FF:000007">
    <property type="entry name" value="AAA family ATPase"/>
    <property type="match status" value="1"/>
</dbReference>
<dbReference type="InterPro" id="IPR003960">
    <property type="entry name" value="ATPase_AAA_CS"/>
</dbReference>
<evidence type="ECO:0000256" key="2">
    <source>
        <dbReference type="ARBA" id="ARBA00022737"/>
    </source>
</evidence>
<dbReference type="Gene3D" id="1.10.8.60">
    <property type="match status" value="2"/>
</dbReference>
<dbReference type="Gene3D" id="3.10.330.10">
    <property type="match status" value="1"/>
</dbReference>
<evidence type="ECO:0000259" key="5">
    <source>
        <dbReference type="SMART" id="SM00382"/>
    </source>
</evidence>
<accession>A0A7J3Z7V0</accession>
<reference evidence="9" key="1">
    <citation type="journal article" date="2020" name="mSystems">
        <title>Genome- and Community-Level Interaction Insights into Carbon Utilization and Element Cycling Functions of Hydrothermarchaeota in Hydrothermal Sediment.</title>
        <authorList>
            <person name="Zhou Z."/>
            <person name="Liu Y."/>
            <person name="Xu W."/>
            <person name="Pan J."/>
            <person name="Luo Z.H."/>
            <person name="Li M."/>
        </authorList>
    </citation>
    <scope>NUCLEOTIDE SEQUENCE [LARGE SCALE GENOMIC DNA]</scope>
    <source>
        <strain evidence="9">SpSt-1105</strain>
        <strain evidence="8">SpSt-27</strain>
    </source>
</reference>
<dbReference type="InterPro" id="IPR029067">
    <property type="entry name" value="CDC48_domain_2-like_sf"/>
</dbReference>
<feature type="domain" description="CDC48 N-terminal subdomain" evidence="7">
    <location>
        <begin position="7"/>
        <end position="93"/>
    </location>
</feature>
<keyword evidence="3" id="KW-0547">Nucleotide-binding</keyword>
<dbReference type="GO" id="GO:0005737">
    <property type="term" value="C:cytoplasm"/>
    <property type="evidence" value="ECO:0007669"/>
    <property type="project" value="UniProtKB-ARBA"/>
</dbReference>
<dbReference type="SMART" id="SM00382">
    <property type="entry name" value="AAA"/>
    <property type="match status" value="2"/>
</dbReference>
<evidence type="ECO:0000313" key="9">
    <source>
        <dbReference type="EMBL" id="HHQ50757.1"/>
    </source>
</evidence>
<comment type="similarity">
    <text evidence="1">Belongs to the AAA ATPase family. CDC48 subfamily.</text>
</comment>
<dbReference type="FunFam" id="1.10.8.60:FF:000038">
    <property type="entry name" value="spermatogenesis-associated protein 5-like protein 1"/>
    <property type="match status" value="1"/>
</dbReference>
<dbReference type="InterPro" id="IPR027417">
    <property type="entry name" value="P-loop_NTPase"/>
</dbReference>
<organism evidence="9">
    <name type="scientific">Ignisphaera aggregans</name>
    <dbReference type="NCBI Taxonomy" id="334771"/>
    <lineage>
        <taxon>Archaea</taxon>
        <taxon>Thermoproteota</taxon>
        <taxon>Thermoprotei</taxon>
        <taxon>Desulfurococcales</taxon>
        <taxon>Desulfurococcaceae</taxon>
        <taxon>Ignisphaera</taxon>
    </lineage>
</organism>
<dbReference type="FunFam" id="3.40.50.300:FF:000018">
    <property type="entry name" value="Cell division control 48"/>
    <property type="match status" value="1"/>
</dbReference>
<name>A0A7J3Z7V0_9CREN</name>
<dbReference type="Pfam" id="PF02933">
    <property type="entry name" value="CDC48_2"/>
    <property type="match status" value="1"/>
</dbReference>